<keyword evidence="3" id="KW-1185">Reference proteome</keyword>
<reference evidence="2" key="1">
    <citation type="submission" date="2022-03" db="EMBL/GenBank/DDBJ databases">
        <authorList>
            <person name="Sayadi A."/>
        </authorList>
    </citation>
    <scope>NUCLEOTIDE SEQUENCE</scope>
</reference>
<organism evidence="2 3">
    <name type="scientific">Acanthoscelides obtectus</name>
    <name type="common">Bean weevil</name>
    <name type="synonym">Bruchus obtectus</name>
    <dbReference type="NCBI Taxonomy" id="200917"/>
    <lineage>
        <taxon>Eukaryota</taxon>
        <taxon>Metazoa</taxon>
        <taxon>Ecdysozoa</taxon>
        <taxon>Arthropoda</taxon>
        <taxon>Hexapoda</taxon>
        <taxon>Insecta</taxon>
        <taxon>Pterygota</taxon>
        <taxon>Neoptera</taxon>
        <taxon>Endopterygota</taxon>
        <taxon>Coleoptera</taxon>
        <taxon>Polyphaga</taxon>
        <taxon>Cucujiformia</taxon>
        <taxon>Chrysomeloidea</taxon>
        <taxon>Chrysomelidae</taxon>
        <taxon>Bruchinae</taxon>
        <taxon>Bruchini</taxon>
        <taxon>Acanthoscelides</taxon>
    </lineage>
</organism>
<evidence type="ECO:0000313" key="3">
    <source>
        <dbReference type="Proteomes" id="UP001152888"/>
    </source>
</evidence>
<dbReference type="Proteomes" id="UP001152888">
    <property type="component" value="Unassembled WGS sequence"/>
</dbReference>
<dbReference type="OrthoDB" id="6807757at2759"/>
<comment type="caution">
    <text evidence="2">The sequence shown here is derived from an EMBL/GenBank/DDBJ whole genome shotgun (WGS) entry which is preliminary data.</text>
</comment>
<gene>
    <name evidence="2" type="ORF">ACAOBT_LOCUS31637</name>
</gene>
<dbReference type="AlphaFoldDB" id="A0A9P0MDU3"/>
<feature type="region of interest" description="Disordered" evidence="1">
    <location>
        <begin position="33"/>
        <end position="58"/>
    </location>
</feature>
<name>A0A9P0MDU3_ACAOB</name>
<feature type="compositionally biased region" description="Polar residues" evidence="1">
    <location>
        <begin position="41"/>
        <end position="51"/>
    </location>
</feature>
<proteinExistence type="predicted"/>
<sequence>MNIQKLLTQVVYKVSQLEKENVVLAARIENSQPKYTRTDSSRSLSNVQGKQETSRSEIVQPRSYASIVGGKTASTTKESISIVEEPWTTPLENRKLESIIRVEKT</sequence>
<protein>
    <submittedName>
        <fullName evidence="2">Uncharacterized protein</fullName>
    </submittedName>
</protein>
<evidence type="ECO:0000313" key="2">
    <source>
        <dbReference type="EMBL" id="CAH2010608.1"/>
    </source>
</evidence>
<evidence type="ECO:0000256" key="1">
    <source>
        <dbReference type="SAM" id="MobiDB-lite"/>
    </source>
</evidence>
<dbReference type="EMBL" id="CAKOFQ010007984">
    <property type="protein sequence ID" value="CAH2010608.1"/>
    <property type="molecule type" value="Genomic_DNA"/>
</dbReference>
<accession>A0A9P0MDU3</accession>